<comment type="caution">
    <text evidence="2">The sequence shown here is derived from an EMBL/GenBank/DDBJ whole genome shotgun (WGS) entry which is preliminary data.</text>
</comment>
<proteinExistence type="predicted"/>
<gene>
    <name evidence="2" type="ORF">APLA_LOCUS3358</name>
</gene>
<reference evidence="2 3" key="1">
    <citation type="submission" date="2020-04" db="EMBL/GenBank/DDBJ databases">
        <authorList>
            <person name="Wallbank WR R."/>
            <person name="Pardo Diaz C."/>
            <person name="Kozak K."/>
            <person name="Martin S."/>
            <person name="Jiggins C."/>
            <person name="Moest M."/>
            <person name="Warren A I."/>
            <person name="Byers J.R.P. K."/>
            <person name="Montejo-Kovacevich G."/>
            <person name="Yen C E."/>
        </authorList>
    </citation>
    <scope>NUCLEOTIDE SEQUENCE [LARGE SCALE GENOMIC DNA]</scope>
</reference>
<evidence type="ECO:0000256" key="1">
    <source>
        <dbReference type="SAM" id="MobiDB-lite"/>
    </source>
</evidence>
<protein>
    <submittedName>
        <fullName evidence="2">Uncharacterized protein</fullName>
    </submittedName>
</protein>
<dbReference type="EMBL" id="CADEBC010000301">
    <property type="protein sequence ID" value="CAB3227800.1"/>
    <property type="molecule type" value="Genomic_DNA"/>
</dbReference>
<feature type="region of interest" description="Disordered" evidence="1">
    <location>
        <begin position="73"/>
        <end position="92"/>
    </location>
</feature>
<keyword evidence="3" id="KW-1185">Reference proteome</keyword>
<organism evidence="2 3">
    <name type="scientific">Arctia plantaginis</name>
    <name type="common">Wood tiger moth</name>
    <name type="synonym">Phalaena plantaginis</name>
    <dbReference type="NCBI Taxonomy" id="874455"/>
    <lineage>
        <taxon>Eukaryota</taxon>
        <taxon>Metazoa</taxon>
        <taxon>Ecdysozoa</taxon>
        <taxon>Arthropoda</taxon>
        <taxon>Hexapoda</taxon>
        <taxon>Insecta</taxon>
        <taxon>Pterygota</taxon>
        <taxon>Neoptera</taxon>
        <taxon>Endopterygota</taxon>
        <taxon>Lepidoptera</taxon>
        <taxon>Glossata</taxon>
        <taxon>Ditrysia</taxon>
        <taxon>Noctuoidea</taxon>
        <taxon>Erebidae</taxon>
        <taxon>Arctiinae</taxon>
        <taxon>Arctia</taxon>
    </lineage>
</organism>
<accession>A0A8S0Z7E5</accession>
<evidence type="ECO:0000313" key="3">
    <source>
        <dbReference type="Proteomes" id="UP000494106"/>
    </source>
</evidence>
<dbReference type="Proteomes" id="UP000494106">
    <property type="component" value="Unassembled WGS sequence"/>
</dbReference>
<name>A0A8S0Z7E5_ARCPL</name>
<dbReference type="AlphaFoldDB" id="A0A8S0Z7E5"/>
<evidence type="ECO:0000313" key="2">
    <source>
        <dbReference type="EMBL" id="CAB3227800.1"/>
    </source>
</evidence>
<sequence>MRVEGKPTPSTRGHTQGGMRQWQWWQAGLSSRLATECRYFPKQPERPSDHGGSASGFAPLAHVLGRQPLADKLRRALPPPNPTGVFRPRRKPPRWTPCGIRVWL</sequence>
<feature type="region of interest" description="Disordered" evidence="1">
    <location>
        <begin position="1"/>
        <end position="20"/>
    </location>
</feature>